<name>A0A9X9LFF2_GULGU</name>
<organism evidence="1 2">
    <name type="scientific">Gulo gulo</name>
    <name type="common">Wolverine</name>
    <name type="synonym">Gluton</name>
    <dbReference type="NCBI Taxonomy" id="48420"/>
    <lineage>
        <taxon>Eukaryota</taxon>
        <taxon>Metazoa</taxon>
        <taxon>Chordata</taxon>
        <taxon>Craniata</taxon>
        <taxon>Vertebrata</taxon>
        <taxon>Euteleostomi</taxon>
        <taxon>Mammalia</taxon>
        <taxon>Eutheria</taxon>
        <taxon>Laurasiatheria</taxon>
        <taxon>Carnivora</taxon>
        <taxon>Caniformia</taxon>
        <taxon>Musteloidea</taxon>
        <taxon>Mustelidae</taxon>
        <taxon>Guloninae</taxon>
        <taxon>Gulo</taxon>
    </lineage>
</organism>
<accession>A0A9X9LFF2</accession>
<reference evidence="1 2" key="1">
    <citation type="submission" date="2018-10" db="EMBL/GenBank/DDBJ databases">
        <authorList>
            <person name="Ekblom R."/>
            <person name="Jareborg N."/>
        </authorList>
    </citation>
    <scope>NUCLEOTIDE SEQUENCE [LARGE SCALE GENOMIC DNA]</scope>
    <source>
        <tissue evidence="1">Muscle</tissue>
    </source>
</reference>
<evidence type="ECO:0000313" key="2">
    <source>
        <dbReference type="Proteomes" id="UP000269945"/>
    </source>
</evidence>
<evidence type="ECO:0000313" key="1">
    <source>
        <dbReference type="EMBL" id="VCW66918.1"/>
    </source>
</evidence>
<dbReference type="AlphaFoldDB" id="A0A9X9LFF2"/>
<sequence length="40" mass="4444">MLGIKQRITVQLLEAHGTEKCSCPILPIYTAESRMSPNTL</sequence>
<keyword evidence="2" id="KW-1185">Reference proteome</keyword>
<dbReference type="Proteomes" id="UP000269945">
    <property type="component" value="Unassembled WGS sequence"/>
</dbReference>
<comment type="caution">
    <text evidence="1">The sequence shown here is derived from an EMBL/GenBank/DDBJ whole genome shotgun (WGS) entry which is preliminary data.</text>
</comment>
<protein>
    <submittedName>
        <fullName evidence="1">Uncharacterized protein</fullName>
    </submittedName>
</protein>
<proteinExistence type="predicted"/>
<gene>
    <name evidence="1" type="ORF">BN2614_LOCUS3</name>
</gene>
<dbReference type="EMBL" id="CYRY02002259">
    <property type="protein sequence ID" value="VCW66918.1"/>
    <property type="molecule type" value="Genomic_DNA"/>
</dbReference>